<feature type="domain" description="C2H2-type" evidence="13">
    <location>
        <begin position="433"/>
        <end position="460"/>
    </location>
</feature>
<reference evidence="15" key="1">
    <citation type="submission" date="2022-01" db="EMBL/GenBank/DDBJ databases">
        <authorList>
            <person name="King R."/>
        </authorList>
    </citation>
    <scope>NUCLEOTIDE SEQUENCE</scope>
</reference>
<feature type="domain" description="C2H2-type" evidence="13">
    <location>
        <begin position="259"/>
        <end position="286"/>
    </location>
</feature>
<evidence type="ECO:0000313" key="16">
    <source>
        <dbReference type="Proteomes" id="UP001153712"/>
    </source>
</evidence>
<dbReference type="FunFam" id="3.30.160.60:FF:001289">
    <property type="entry name" value="Zinc finger protein 574"/>
    <property type="match status" value="1"/>
</dbReference>
<dbReference type="InterPro" id="IPR012934">
    <property type="entry name" value="Znf_AD"/>
</dbReference>
<dbReference type="InterPro" id="IPR036236">
    <property type="entry name" value="Znf_C2H2_sf"/>
</dbReference>
<comment type="subcellular location">
    <subcellularLocation>
        <location evidence="1">Nucleus</location>
    </subcellularLocation>
</comment>
<feature type="domain" description="C2H2-type" evidence="13">
    <location>
        <begin position="315"/>
        <end position="342"/>
    </location>
</feature>
<evidence type="ECO:0000259" key="13">
    <source>
        <dbReference type="PROSITE" id="PS50157"/>
    </source>
</evidence>
<feature type="binding site" evidence="10">
    <location>
        <position position="14"/>
    </location>
    <ligand>
        <name>Zn(2+)</name>
        <dbReference type="ChEBI" id="CHEBI:29105"/>
    </ligand>
</feature>
<feature type="coiled-coil region" evidence="11">
    <location>
        <begin position="446"/>
        <end position="493"/>
    </location>
</feature>
<keyword evidence="2 10" id="KW-0479">Metal-binding</keyword>
<organism evidence="15 16">
    <name type="scientific">Phyllotreta striolata</name>
    <name type="common">Striped flea beetle</name>
    <name type="synonym">Crioceris striolata</name>
    <dbReference type="NCBI Taxonomy" id="444603"/>
    <lineage>
        <taxon>Eukaryota</taxon>
        <taxon>Metazoa</taxon>
        <taxon>Ecdysozoa</taxon>
        <taxon>Arthropoda</taxon>
        <taxon>Hexapoda</taxon>
        <taxon>Insecta</taxon>
        <taxon>Pterygota</taxon>
        <taxon>Neoptera</taxon>
        <taxon>Endopterygota</taxon>
        <taxon>Coleoptera</taxon>
        <taxon>Polyphaga</taxon>
        <taxon>Cucujiformia</taxon>
        <taxon>Chrysomeloidea</taxon>
        <taxon>Chrysomelidae</taxon>
        <taxon>Galerucinae</taxon>
        <taxon>Alticini</taxon>
        <taxon>Phyllotreta</taxon>
    </lineage>
</organism>
<feature type="binding site" evidence="10">
    <location>
        <position position="71"/>
    </location>
    <ligand>
        <name>Zn(2+)</name>
        <dbReference type="ChEBI" id="CHEBI:29105"/>
    </ligand>
</feature>
<evidence type="ECO:0000256" key="6">
    <source>
        <dbReference type="ARBA" id="ARBA00023015"/>
    </source>
</evidence>
<evidence type="ECO:0000256" key="4">
    <source>
        <dbReference type="ARBA" id="ARBA00022771"/>
    </source>
</evidence>
<dbReference type="FunFam" id="3.30.160.60:FF:000446">
    <property type="entry name" value="Zinc finger protein"/>
    <property type="match status" value="1"/>
</dbReference>
<dbReference type="GO" id="GO:0005634">
    <property type="term" value="C:nucleus"/>
    <property type="evidence" value="ECO:0007669"/>
    <property type="project" value="UniProtKB-SubCell"/>
</dbReference>
<feature type="domain" description="C2H2-type" evidence="13">
    <location>
        <begin position="173"/>
        <end position="202"/>
    </location>
</feature>
<keyword evidence="11" id="KW-0175">Coiled coil</keyword>
<feature type="domain" description="ZAD" evidence="14">
    <location>
        <begin position="12"/>
        <end position="95"/>
    </location>
</feature>
<evidence type="ECO:0000259" key="14">
    <source>
        <dbReference type="PROSITE" id="PS51915"/>
    </source>
</evidence>
<keyword evidence="6" id="KW-0805">Transcription regulation</keyword>
<feature type="region of interest" description="Disordered" evidence="12">
    <location>
        <begin position="543"/>
        <end position="566"/>
    </location>
</feature>
<dbReference type="Proteomes" id="UP001153712">
    <property type="component" value="Chromosome 11"/>
</dbReference>
<evidence type="ECO:0000256" key="11">
    <source>
        <dbReference type="SAM" id="Coils"/>
    </source>
</evidence>
<dbReference type="OrthoDB" id="6077919at2759"/>
<keyword evidence="5 10" id="KW-0862">Zinc</keyword>
<feature type="binding site" evidence="10">
    <location>
        <position position="17"/>
    </location>
    <ligand>
        <name>Zn(2+)</name>
        <dbReference type="ChEBI" id="CHEBI:29105"/>
    </ligand>
</feature>
<evidence type="ECO:0000256" key="10">
    <source>
        <dbReference type="PROSITE-ProRule" id="PRU01263"/>
    </source>
</evidence>
<gene>
    <name evidence="15" type="ORF">PHYEVI_LOCUS2251</name>
</gene>
<feature type="domain" description="C2H2-type" evidence="13">
    <location>
        <begin position="378"/>
        <end position="401"/>
    </location>
</feature>
<feature type="binding site" evidence="10">
    <location>
        <position position="68"/>
    </location>
    <ligand>
        <name>Zn(2+)</name>
        <dbReference type="ChEBI" id="CHEBI:29105"/>
    </ligand>
</feature>
<keyword evidence="7" id="KW-0804">Transcription</keyword>
<evidence type="ECO:0000256" key="2">
    <source>
        <dbReference type="ARBA" id="ARBA00022723"/>
    </source>
</evidence>
<dbReference type="InterPro" id="IPR051061">
    <property type="entry name" value="Zinc_finger_trans_reg"/>
</dbReference>
<sequence length="707" mass="81448">MEERSNILKQMKVCRFCLTDDENCLTNIHDKLTKGSDVSVPLPSLTLQIMACTAIEVIKNDNMPQFICNTCRNLTSQAYIFKANCKKVDDALKLFLVTGQLTKPNMQNVVQIKVKPAEYKVIKIVQEEDEEIGKVADNQITDETPMEFEDIETNDSEIATNKTTVTQVKTECYPCTEPSCNRTFALKQLLDIHMKNHSRERKFECDECESKFFTKYELQKHVLTHNASKEYQCVVCDKSFLRESMLRRHEKTHIDAPKYVCLECDKTFLTKDYLELHLQKHKKEKPFTCQICSKSFVFKQGLERHQQVHSENKPFKCNYCEESFNSAIKLTRHITTHAGLRPYPCKLCKRTFLLSHHLTRHMRNHYTAKTSWDHLGQHKCDICSMSFKKKESLVNHSAIHSMVNLKCVICNMKFESADLVKEHITTHLSGLPHPCDKCDYSFETAEQLEEHELKHAEMEYEEQIEKEVLSESIQQMGAEGQNSEEDEEFLEEEGEVGEYTIEDINNPNSRIRSIQEPDNDIKTEIHDLEFLRPDFDNELEQTVESSTQAVEEIEEQDEEEEAQEESIKPIIRVEGTKMYERKNAPTKIHSAPTRFGSIDNPADQLQSTLASINNDATSSVSRKVGDRVVKVKKFILTKDEMKAMAKQGIIEVKNGQVVLKSGGQQILNATLKPIQKNEIDSLLDKRQSAGNKLQVKTYKKNLPQQDS</sequence>
<proteinExistence type="predicted"/>
<dbReference type="Pfam" id="PF00096">
    <property type="entry name" value="zf-C2H2"/>
    <property type="match status" value="6"/>
</dbReference>
<dbReference type="Gene3D" id="3.30.160.60">
    <property type="entry name" value="Classic Zinc Finger"/>
    <property type="match status" value="7"/>
</dbReference>
<feature type="domain" description="C2H2-type" evidence="13">
    <location>
        <begin position="405"/>
        <end position="432"/>
    </location>
</feature>
<dbReference type="EMBL" id="OU900104">
    <property type="protein sequence ID" value="CAH1159062.1"/>
    <property type="molecule type" value="Genomic_DNA"/>
</dbReference>
<feature type="domain" description="C2H2-type" evidence="13">
    <location>
        <begin position="231"/>
        <end position="258"/>
    </location>
</feature>
<dbReference type="PROSITE" id="PS50157">
    <property type="entry name" value="ZINC_FINGER_C2H2_2"/>
    <property type="match status" value="10"/>
</dbReference>
<evidence type="ECO:0000256" key="12">
    <source>
        <dbReference type="SAM" id="MobiDB-lite"/>
    </source>
</evidence>
<dbReference type="PROSITE" id="PS00028">
    <property type="entry name" value="ZINC_FINGER_C2H2_1"/>
    <property type="match status" value="10"/>
</dbReference>
<feature type="domain" description="C2H2-type" evidence="13">
    <location>
        <begin position="343"/>
        <end position="370"/>
    </location>
</feature>
<dbReference type="PROSITE" id="PS51915">
    <property type="entry name" value="ZAD"/>
    <property type="match status" value="1"/>
</dbReference>
<keyword evidence="8" id="KW-0539">Nucleus</keyword>
<evidence type="ECO:0000256" key="5">
    <source>
        <dbReference type="ARBA" id="ARBA00022833"/>
    </source>
</evidence>
<feature type="compositionally biased region" description="Acidic residues" evidence="12">
    <location>
        <begin position="551"/>
        <end position="564"/>
    </location>
</feature>
<name>A0A9P0GMP9_PHYSR</name>
<feature type="domain" description="C2H2-type" evidence="13">
    <location>
        <begin position="287"/>
        <end position="314"/>
    </location>
</feature>
<evidence type="ECO:0000256" key="7">
    <source>
        <dbReference type="ARBA" id="ARBA00023163"/>
    </source>
</evidence>
<dbReference type="PANTHER" id="PTHR46179:SF13">
    <property type="entry name" value="C2H2-TYPE DOMAIN-CONTAINING PROTEIN"/>
    <property type="match status" value="1"/>
</dbReference>
<keyword evidence="16" id="KW-1185">Reference proteome</keyword>
<dbReference type="SUPFAM" id="SSF57667">
    <property type="entry name" value="beta-beta-alpha zinc fingers"/>
    <property type="match status" value="6"/>
</dbReference>
<dbReference type="Gene3D" id="3.40.1800.20">
    <property type="match status" value="1"/>
</dbReference>
<dbReference type="InterPro" id="IPR013087">
    <property type="entry name" value="Znf_C2H2_type"/>
</dbReference>
<evidence type="ECO:0000256" key="3">
    <source>
        <dbReference type="ARBA" id="ARBA00022737"/>
    </source>
</evidence>
<dbReference type="SMART" id="SM00355">
    <property type="entry name" value="ZnF_C2H2"/>
    <property type="match status" value="10"/>
</dbReference>
<keyword evidence="4 9" id="KW-0863">Zinc-finger</keyword>
<protein>
    <submittedName>
        <fullName evidence="15">Uncharacterized protein</fullName>
    </submittedName>
</protein>
<dbReference type="GO" id="GO:0008270">
    <property type="term" value="F:zinc ion binding"/>
    <property type="evidence" value="ECO:0007669"/>
    <property type="project" value="UniProtKB-UniRule"/>
</dbReference>
<keyword evidence="3" id="KW-0677">Repeat</keyword>
<evidence type="ECO:0000313" key="15">
    <source>
        <dbReference type="EMBL" id="CAH1159062.1"/>
    </source>
</evidence>
<evidence type="ECO:0000256" key="1">
    <source>
        <dbReference type="ARBA" id="ARBA00004123"/>
    </source>
</evidence>
<dbReference type="SUPFAM" id="SSF57716">
    <property type="entry name" value="Glucocorticoid receptor-like (DNA-binding domain)"/>
    <property type="match status" value="1"/>
</dbReference>
<evidence type="ECO:0000256" key="9">
    <source>
        <dbReference type="PROSITE-ProRule" id="PRU00042"/>
    </source>
</evidence>
<dbReference type="SMART" id="SM00868">
    <property type="entry name" value="zf-AD"/>
    <property type="match status" value="1"/>
</dbReference>
<dbReference type="PANTHER" id="PTHR46179">
    <property type="entry name" value="ZINC FINGER PROTEIN"/>
    <property type="match status" value="1"/>
</dbReference>
<feature type="domain" description="C2H2-type" evidence="13">
    <location>
        <begin position="203"/>
        <end position="230"/>
    </location>
</feature>
<dbReference type="GO" id="GO:0006357">
    <property type="term" value="P:regulation of transcription by RNA polymerase II"/>
    <property type="evidence" value="ECO:0007669"/>
    <property type="project" value="TreeGrafter"/>
</dbReference>
<evidence type="ECO:0000256" key="8">
    <source>
        <dbReference type="ARBA" id="ARBA00023242"/>
    </source>
</evidence>
<accession>A0A9P0GMP9</accession>
<dbReference type="Pfam" id="PF07776">
    <property type="entry name" value="zf-AD"/>
    <property type="match status" value="1"/>
</dbReference>
<dbReference type="AlphaFoldDB" id="A0A9P0GMP9"/>